<dbReference type="GO" id="GO:0003700">
    <property type="term" value="F:DNA-binding transcription factor activity"/>
    <property type="evidence" value="ECO:0007669"/>
    <property type="project" value="InterPro"/>
</dbReference>
<dbReference type="InterPro" id="IPR050950">
    <property type="entry name" value="HTH-type_LysR_regulators"/>
</dbReference>
<dbReference type="EMBL" id="CP021108">
    <property type="protein sequence ID" value="ARP81677.1"/>
    <property type="molecule type" value="Genomic_DNA"/>
</dbReference>
<keyword evidence="2" id="KW-0805">Transcription regulation</keyword>
<dbReference type="Proteomes" id="UP000194151">
    <property type="component" value="Chromosome"/>
</dbReference>
<evidence type="ECO:0000313" key="7">
    <source>
        <dbReference type="Proteomes" id="UP000194151"/>
    </source>
</evidence>
<sequence>MSITIKQLEAFLAVTNTLSFSKAAAIVHLSQPALSANIRRLEETIGARLFDRDTRTVALTEVGAEFAAIARGLLDNVAHGLAHIRRHAAGERGSLSLAMAPSLAASFLPGIIGAYAAAYPQVDLRLYDVLSDEAIELVRTRAVDLALTPRRDDAGDLLQRDVLMDDLVVLCADRHALAARRSITWEDLVGHPQIAKKGGSGVRHIIDREYLKRGESFVPAYEVEHVATMIGLIVAGLGYGVFPRSTTASFNMDGLMLLPFAARMRPRRRISATTLKSRSPNVAVETFVRLCREKARHAAHANSGWKG</sequence>
<dbReference type="SUPFAM" id="SSF53850">
    <property type="entry name" value="Periplasmic binding protein-like II"/>
    <property type="match status" value="1"/>
</dbReference>
<evidence type="ECO:0000259" key="5">
    <source>
        <dbReference type="PROSITE" id="PS50931"/>
    </source>
</evidence>
<evidence type="ECO:0000256" key="3">
    <source>
        <dbReference type="ARBA" id="ARBA00023125"/>
    </source>
</evidence>
<proteinExistence type="inferred from homology"/>
<dbReference type="AlphaFoldDB" id="A0A1W6YKT2"/>
<dbReference type="GO" id="GO:0005829">
    <property type="term" value="C:cytosol"/>
    <property type="evidence" value="ECO:0007669"/>
    <property type="project" value="TreeGrafter"/>
</dbReference>
<comment type="similarity">
    <text evidence="1">Belongs to the LysR transcriptional regulatory family.</text>
</comment>
<keyword evidence="3" id="KW-0238">DNA-binding</keyword>
<dbReference type="PANTHER" id="PTHR30419:SF8">
    <property type="entry name" value="NITROGEN ASSIMILATION TRANSCRIPTIONAL ACTIVATOR-RELATED"/>
    <property type="match status" value="1"/>
</dbReference>
<feature type="domain" description="HTH lysR-type" evidence="5">
    <location>
        <begin position="3"/>
        <end position="60"/>
    </location>
</feature>
<protein>
    <recommendedName>
        <fullName evidence="5">HTH lysR-type domain-containing protein</fullName>
    </recommendedName>
</protein>
<dbReference type="PROSITE" id="PS50931">
    <property type="entry name" value="HTH_LYSR"/>
    <property type="match status" value="1"/>
</dbReference>
<dbReference type="Gene3D" id="1.10.10.10">
    <property type="entry name" value="Winged helix-like DNA-binding domain superfamily/Winged helix DNA-binding domain"/>
    <property type="match status" value="1"/>
</dbReference>
<dbReference type="PANTHER" id="PTHR30419">
    <property type="entry name" value="HTH-TYPE TRANSCRIPTIONAL REGULATOR YBHD"/>
    <property type="match status" value="1"/>
</dbReference>
<keyword evidence="7" id="KW-1185">Reference proteome</keyword>
<dbReference type="Pfam" id="PF03466">
    <property type="entry name" value="LysR_substrate"/>
    <property type="match status" value="1"/>
</dbReference>
<accession>A0A1W6YKT2</accession>
<dbReference type="InterPro" id="IPR000847">
    <property type="entry name" value="LysR_HTH_N"/>
</dbReference>
<dbReference type="OrthoDB" id="8713720at2"/>
<evidence type="ECO:0000313" key="6">
    <source>
        <dbReference type="EMBL" id="ARP81677.1"/>
    </source>
</evidence>
<dbReference type="GO" id="GO:0003677">
    <property type="term" value="F:DNA binding"/>
    <property type="evidence" value="ECO:0007669"/>
    <property type="project" value="UniProtKB-KW"/>
</dbReference>
<dbReference type="InterPro" id="IPR036388">
    <property type="entry name" value="WH-like_DNA-bd_sf"/>
</dbReference>
<organism evidence="6 7">
    <name type="scientific">Bordetella genomosp. 8</name>
    <dbReference type="NCBI Taxonomy" id="1416806"/>
    <lineage>
        <taxon>Bacteria</taxon>
        <taxon>Pseudomonadati</taxon>
        <taxon>Pseudomonadota</taxon>
        <taxon>Betaproteobacteria</taxon>
        <taxon>Burkholderiales</taxon>
        <taxon>Alcaligenaceae</taxon>
        <taxon>Bordetella</taxon>
    </lineage>
</organism>
<dbReference type="Pfam" id="PF00126">
    <property type="entry name" value="HTH_1"/>
    <property type="match status" value="1"/>
</dbReference>
<dbReference type="KEGG" id="bgv:CAL12_13220"/>
<dbReference type="STRING" id="1416806.CAL12_13220"/>
<reference evidence="6 7" key="1">
    <citation type="submission" date="2017-05" db="EMBL/GenBank/DDBJ databases">
        <title>Complete and WGS of Bordetella genogroups.</title>
        <authorList>
            <person name="Spilker T."/>
            <person name="LiPuma J."/>
        </authorList>
    </citation>
    <scope>NUCLEOTIDE SEQUENCE [LARGE SCALE GENOMIC DNA]</scope>
    <source>
        <strain evidence="6 7">AU19157</strain>
    </source>
</reference>
<keyword evidence="4" id="KW-0804">Transcription</keyword>
<evidence type="ECO:0000256" key="4">
    <source>
        <dbReference type="ARBA" id="ARBA00023163"/>
    </source>
</evidence>
<dbReference type="PRINTS" id="PR00039">
    <property type="entry name" value="HTHLYSR"/>
</dbReference>
<dbReference type="InterPro" id="IPR005119">
    <property type="entry name" value="LysR_subst-bd"/>
</dbReference>
<name>A0A1W6YKT2_9BORD</name>
<evidence type="ECO:0000256" key="2">
    <source>
        <dbReference type="ARBA" id="ARBA00023015"/>
    </source>
</evidence>
<dbReference type="InterPro" id="IPR036390">
    <property type="entry name" value="WH_DNA-bd_sf"/>
</dbReference>
<gene>
    <name evidence="6" type="ORF">CAL12_13220</name>
</gene>
<dbReference type="Gene3D" id="3.40.190.290">
    <property type="match status" value="1"/>
</dbReference>
<evidence type="ECO:0000256" key="1">
    <source>
        <dbReference type="ARBA" id="ARBA00009437"/>
    </source>
</evidence>
<dbReference type="SUPFAM" id="SSF46785">
    <property type="entry name" value="Winged helix' DNA-binding domain"/>
    <property type="match status" value="1"/>
</dbReference>
<dbReference type="FunFam" id="1.10.10.10:FF:000001">
    <property type="entry name" value="LysR family transcriptional regulator"/>
    <property type="match status" value="1"/>
</dbReference>
<dbReference type="CDD" id="cd08440">
    <property type="entry name" value="PBP2_LTTR_like_4"/>
    <property type="match status" value="1"/>
</dbReference>
<dbReference type="RefSeq" id="WP_086064863.1">
    <property type="nucleotide sequence ID" value="NZ_CP021108.1"/>
</dbReference>